<name>A0A0S7BRG6_9BACT</name>
<feature type="signal peptide" evidence="1">
    <location>
        <begin position="1"/>
        <end position="24"/>
    </location>
</feature>
<keyword evidence="3" id="KW-1185">Reference proteome</keyword>
<dbReference type="OrthoDB" id="1117657at2"/>
<dbReference type="RefSeq" id="WP_062039933.1">
    <property type="nucleotide sequence ID" value="NZ_DF968182.1"/>
</dbReference>
<proteinExistence type="predicted"/>
<organism evidence="2">
    <name type="scientific">Lentimicrobium saccharophilum</name>
    <dbReference type="NCBI Taxonomy" id="1678841"/>
    <lineage>
        <taxon>Bacteria</taxon>
        <taxon>Pseudomonadati</taxon>
        <taxon>Bacteroidota</taxon>
        <taxon>Bacteroidia</taxon>
        <taxon>Bacteroidales</taxon>
        <taxon>Lentimicrobiaceae</taxon>
        <taxon>Lentimicrobium</taxon>
    </lineage>
</organism>
<dbReference type="AlphaFoldDB" id="A0A0S7BRG6"/>
<gene>
    <name evidence="2" type="ORF">TBC1_111290</name>
</gene>
<sequence length="367" mass="40552">MIKKLFFGALILGGMLCFSQVAQAQMFSETKKENKSFRLKPGTQVQVFNKYGNVNVLVWEKDSVRFEVSITAQSKQQARVNKILSSIDCEMVSAAGFISARTVFNDNSATFWKDVVSYAGKVINAGNNLQINYTVYLPVASPVKIENKFGNIYLGSHNQNADINLSNGDLQARDFAGTFKLKLEFGSATIQEAVHGQFEINYSDVSVQQVTNLSLNSRSSNLAIDKVTNLEINSVRDKINIRNCSSLDGDASFSRIRINTLESGCTMNTRYGDLKLNGISKNFRHIYVRSEYTDLVCSFSNQAAYSIDLSYDPKTTLNMPESIDNLFKREVVNATTGAVKARAEIGHAGSSQVTLLMKAGSLTLLNK</sequence>
<evidence type="ECO:0000313" key="3">
    <source>
        <dbReference type="Proteomes" id="UP000053091"/>
    </source>
</evidence>
<evidence type="ECO:0000313" key="2">
    <source>
        <dbReference type="EMBL" id="GAP43148.1"/>
    </source>
</evidence>
<evidence type="ECO:0008006" key="4">
    <source>
        <dbReference type="Google" id="ProtNLM"/>
    </source>
</evidence>
<evidence type="ECO:0000256" key="1">
    <source>
        <dbReference type="SAM" id="SignalP"/>
    </source>
</evidence>
<dbReference type="EMBL" id="DF968182">
    <property type="protein sequence ID" value="GAP43148.1"/>
    <property type="molecule type" value="Genomic_DNA"/>
</dbReference>
<dbReference type="Proteomes" id="UP000053091">
    <property type="component" value="Unassembled WGS sequence"/>
</dbReference>
<dbReference type="STRING" id="1678841.TBC1_111290"/>
<reference evidence="2" key="1">
    <citation type="journal article" date="2015" name="Genome Announc.">
        <title>Draft Genome Sequence of Bacteroidales Strain TBC1, a Novel Isolate from a Methanogenic Wastewater Treatment System.</title>
        <authorList>
            <person name="Tourlousse D.M."/>
            <person name="Matsuura N."/>
            <person name="Sun L."/>
            <person name="Toyonaga M."/>
            <person name="Kuroda K."/>
            <person name="Ohashi A."/>
            <person name="Cruz R."/>
            <person name="Yamaguchi T."/>
            <person name="Sekiguchi Y."/>
        </authorList>
    </citation>
    <scope>NUCLEOTIDE SEQUENCE [LARGE SCALE GENOMIC DNA]</scope>
    <source>
        <strain evidence="2">TBC1</strain>
    </source>
</reference>
<keyword evidence="1" id="KW-0732">Signal</keyword>
<feature type="chain" id="PRO_5006633130" description="Adhesin domain-containing protein" evidence="1">
    <location>
        <begin position="25"/>
        <end position="367"/>
    </location>
</feature>
<accession>A0A0S7BRG6</accession>
<protein>
    <recommendedName>
        <fullName evidence="4">Adhesin domain-containing protein</fullName>
    </recommendedName>
</protein>